<organism evidence="4 5">
    <name type="scientific">Terrihabitans rhizophilus</name>
    <dbReference type="NCBI Taxonomy" id="3092662"/>
    <lineage>
        <taxon>Bacteria</taxon>
        <taxon>Pseudomonadati</taxon>
        <taxon>Pseudomonadota</taxon>
        <taxon>Alphaproteobacteria</taxon>
        <taxon>Hyphomicrobiales</taxon>
        <taxon>Terrihabitans</taxon>
    </lineage>
</organism>
<evidence type="ECO:0000256" key="1">
    <source>
        <dbReference type="ARBA" id="ARBA00023186"/>
    </source>
</evidence>
<dbReference type="Proteomes" id="UP001274321">
    <property type="component" value="Unassembled WGS sequence"/>
</dbReference>
<dbReference type="Gene3D" id="2.60.260.20">
    <property type="entry name" value="Urease metallochaperone UreE, N-terminal domain"/>
    <property type="match status" value="2"/>
</dbReference>
<dbReference type="InterPro" id="IPR036869">
    <property type="entry name" value="J_dom_sf"/>
</dbReference>
<dbReference type="EMBL" id="JAXAFJ010000004">
    <property type="protein sequence ID" value="MDX6806029.1"/>
    <property type="molecule type" value="Genomic_DNA"/>
</dbReference>
<feature type="compositionally biased region" description="Gly residues" evidence="2">
    <location>
        <begin position="79"/>
        <end position="91"/>
    </location>
</feature>
<evidence type="ECO:0000313" key="5">
    <source>
        <dbReference type="Proteomes" id="UP001274321"/>
    </source>
</evidence>
<dbReference type="Pfam" id="PF01556">
    <property type="entry name" value="DnaJ_C"/>
    <property type="match status" value="1"/>
</dbReference>
<keyword evidence="5" id="KW-1185">Reference proteome</keyword>
<dbReference type="InterPro" id="IPR002939">
    <property type="entry name" value="DnaJ_C"/>
</dbReference>
<dbReference type="InterPro" id="IPR001623">
    <property type="entry name" value="DnaJ_domain"/>
</dbReference>
<dbReference type="CDD" id="cd10747">
    <property type="entry name" value="DnaJ_C"/>
    <property type="match status" value="1"/>
</dbReference>
<evidence type="ECO:0000259" key="3">
    <source>
        <dbReference type="PROSITE" id="PS50076"/>
    </source>
</evidence>
<proteinExistence type="predicted"/>
<dbReference type="SUPFAM" id="SSF46565">
    <property type="entry name" value="Chaperone J-domain"/>
    <property type="match status" value="1"/>
</dbReference>
<name>A0ABU4RMH7_9HYPH</name>
<dbReference type="Gene3D" id="1.10.287.110">
    <property type="entry name" value="DnaJ domain"/>
    <property type="match status" value="1"/>
</dbReference>
<feature type="region of interest" description="Disordered" evidence="2">
    <location>
        <begin position="69"/>
        <end position="91"/>
    </location>
</feature>
<dbReference type="PANTHER" id="PTHR43096">
    <property type="entry name" value="DNAJ HOMOLOG 1, MITOCHONDRIAL-RELATED"/>
    <property type="match status" value="1"/>
</dbReference>
<dbReference type="CDD" id="cd06257">
    <property type="entry name" value="DnaJ"/>
    <property type="match status" value="1"/>
</dbReference>
<comment type="caution">
    <text evidence="4">The sequence shown here is derived from an EMBL/GenBank/DDBJ whole genome shotgun (WGS) entry which is preliminary data.</text>
</comment>
<reference evidence="4 5" key="1">
    <citation type="submission" date="2023-11" db="EMBL/GenBank/DDBJ databases">
        <authorList>
            <person name="Bao R."/>
        </authorList>
    </citation>
    <scope>NUCLEOTIDE SEQUENCE [LARGE SCALE GENOMIC DNA]</scope>
    <source>
        <strain evidence="4 5">PJ23</strain>
    </source>
</reference>
<dbReference type="SUPFAM" id="SSF49493">
    <property type="entry name" value="HSP40/DnaJ peptide-binding domain"/>
    <property type="match status" value="2"/>
</dbReference>
<evidence type="ECO:0000256" key="2">
    <source>
        <dbReference type="SAM" id="MobiDB-lite"/>
    </source>
</evidence>
<dbReference type="Pfam" id="PF00226">
    <property type="entry name" value="DnaJ"/>
    <property type="match status" value="1"/>
</dbReference>
<feature type="domain" description="J" evidence="3">
    <location>
        <begin position="3"/>
        <end position="68"/>
    </location>
</feature>
<dbReference type="InterPro" id="IPR018253">
    <property type="entry name" value="DnaJ_domain_CS"/>
</dbReference>
<gene>
    <name evidence="4" type="ORF">SCD90_08130</name>
</gene>
<accession>A0ABU4RMH7</accession>
<keyword evidence="1" id="KW-0143">Chaperone</keyword>
<protein>
    <submittedName>
        <fullName evidence="4">J domain-containing protein</fullName>
    </submittedName>
</protein>
<dbReference type="PANTHER" id="PTHR43096:SF52">
    <property type="entry name" value="DNAJ HOMOLOG 1, MITOCHONDRIAL-RELATED"/>
    <property type="match status" value="1"/>
</dbReference>
<evidence type="ECO:0000313" key="4">
    <source>
        <dbReference type="EMBL" id="MDX6806029.1"/>
    </source>
</evidence>
<sequence>MRDPYDVLGVPKSAPAAEIKKAFRKLAKTHHPDRNPGDAKAQARFSEISGAYELLSDEDKRAQFDRGEIDAEGKPRFQGFGGGGGGGFNPGGSGGFENFSFRGGGGRAGAGGFAAEDIFSDLFSGMAGRGQARGAGGGRGGAPAGEDIAVEVKLPFVEWAKGTKARVELPTGKELEVSIPALLAEGKSVRLKGQGMPSPWGGAPGDALVTVQIEPHPQFRVDGNNIRVDVPITLYEAVLGGKVRVPTLDGPVEMNVPKHSSGNRTMRLKGRGLPAKSAPGDLLVSLRIVLPTHQDADLEAFAANMREAAPYDPRKNA</sequence>
<dbReference type="PRINTS" id="PR00625">
    <property type="entry name" value="JDOMAIN"/>
</dbReference>
<dbReference type="PROSITE" id="PS00636">
    <property type="entry name" value="DNAJ_1"/>
    <property type="match status" value="1"/>
</dbReference>
<dbReference type="InterPro" id="IPR008971">
    <property type="entry name" value="HSP40/DnaJ_pept-bd"/>
</dbReference>
<dbReference type="RefSeq" id="WP_319844159.1">
    <property type="nucleotide sequence ID" value="NZ_JAXAFJ010000004.1"/>
</dbReference>
<dbReference type="PROSITE" id="PS50076">
    <property type="entry name" value="DNAJ_2"/>
    <property type="match status" value="1"/>
</dbReference>
<dbReference type="SMART" id="SM00271">
    <property type="entry name" value="DnaJ"/>
    <property type="match status" value="1"/>
</dbReference>